<dbReference type="PANTHER" id="PTHR45436">
    <property type="entry name" value="SENSOR HISTIDINE KINASE YKOH"/>
    <property type="match status" value="1"/>
</dbReference>
<protein>
    <recommendedName>
        <fullName evidence="3">histidine kinase</fullName>
        <ecNumber evidence="3">2.7.13.3</ecNumber>
    </recommendedName>
</protein>
<dbReference type="Pfam" id="PF02518">
    <property type="entry name" value="HATPase_c"/>
    <property type="match status" value="1"/>
</dbReference>
<dbReference type="GO" id="GO:0005886">
    <property type="term" value="C:plasma membrane"/>
    <property type="evidence" value="ECO:0007669"/>
    <property type="project" value="TreeGrafter"/>
</dbReference>
<dbReference type="GO" id="GO:0000155">
    <property type="term" value="F:phosphorelay sensor kinase activity"/>
    <property type="evidence" value="ECO:0007669"/>
    <property type="project" value="InterPro"/>
</dbReference>
<dbReference type="EMBL" id="JAMD01000031">
    <property type="protein sequence ID" value="KEJ93711.1"/>
    <property type="molecule type" value="Genomic_DNA"/>
</dbReference>
<keyword evidence="6 13" id="KW-0812">Transmembrane</keyword>
<accession>A0A073IW62</accession>
<dbReference type="SUPFAM" id="SSF55874">
    <property type="entry name" value="ATPase domain of HSP90 chaperone/DNA topoisomerase II/histidine kinase"/>
    <property type="match status" value="1"/>
</dbReference>
<evidence type="ECO:0000259" key="14">
    <source>
        <dbReference type="PROSITE" id="PS50109"/>
    </source>
</evidence>
<evidence type="ECO:0000313" key="16">
    <source>
        <dbReference type="EMBL" id="KEJ93711.1"/>
    </source>
</evidence>
<dbReference type="Pfam" id="PF08521">
    <property type="entry name" value="2CSK_N"/>
    <property type="match status" value="1"/>
</dbReference>
<feature type="transmembrane region" description="Helical" evidence="13">
    <location>
        <begin position="159"/>
        <end position="179"/>
    </location>
</feature>
<evidence type="ECO:0000256" key="1">
    <source>
        <dbReference type="ARBA" id="ARBA00000085"/>
    </source>
</evidence>
<sequence>MNSIRVRLFAILMMATGAIWCSAFFWIQQSTRADVGRVLDARLAEAGQMVSSLISDQRIDVARAATIVTDIPAADDRLGAEYSHRLSCQIWSLDGTLVGRSGSAPEGQLSSLDTGFADNTVDGEKWRVYSVVNEVLGVRVMVGDSHTVRDRLVRDVTRGLILPALVILPLLAGLIWLSVQRGLLPLERLATGLSQRTADNLSPVAAETLPREIRPVGAALNGLFGRVSAARDREKAFTAFAAHELKTPLAGIKTQAQVALKAPDQETRTGALERIQYGVDRTDRMVRQLLALALVDSTDVSKLEPVDVSAVLHDVVDDLSRRAAKKRVAVSLPDARPVIKESDPILLTAALRNVIENAIAVAPADSTVEITMEALNEYLRIVVMDRGPGIANDDREKITDRFFRGVGATENGSGLGLAIVETAVKRLGGRLTFAAREGGGETVSLHFDRR</sequence>
<organism evidence="16 17">
    <name type="scientific">Pseudosulfitobacter pseudonitzschiae</name>
    <dbReference type="NCBI Taxonomy" id="1402135"/>
    <lineage>
        <taxon>Bacteria</taxon>
        <taxon>Pseudomonadati</taxon>
        <taxon>Pseudomonadota</taxon>
        <taxon>Alphaproteobacteria</taxon>
        <taxon>Rhodobacterales</taxon>
        <taxon>Roseobacteraceae</taxon>
        <taxon>Pseudosulfitobacter</taxon>
    </lineage>
</organism>
<evidence type="ECO:0000259" key="15">
    <source>
        <dbReference type="PROSITE" id="PS50885"/>
    </source>
</evidence>
<evidence type="ECO:0000256" key="12">
    <source>
        <dbReference type="ARBA" id="ARBA00023136"/>
    </source>
</evidence>
<evidence type="ECO:0000256" key="7">
    <source>
        <dbReference type="ARBA" id="ARBA00022741"/>
    </source>
</evidence>
<evidence type="ECO:0000256" key="5">
    <source>
        <dbReference type="ARBA" id="ARBA00022679"/>
    </source>
</evidence>
<dbReference type="RefSeq" id="WP_037931853.1">
    <property type="nucleotide sequence ID" value="NZ_CP054604.1"/>
</dbReference>
<keyword evidence="8 16" id="KW-0418">Kinase</keyword>
<dbReference type="Gene3D" id="1.10.287.130">
    <property type="match status" value="1"/>
</dbReference>
<dbReference type="AlphaFoldDB" id="A0A073IW62"/>
<dbReference type="InterPro" id="IPR003660">
    <property type="entry name" value="HAMP_dom"/>
</dbReference>
<feature type="domain" description="Histidine kinase" evidence="14">
    <location>
        <begin position="240"/>
        <end position="450"/>
    </location>
</feature>
<dbReference type="CDD" id="cd00082">
    <property type="entry name" value="HisKA"/>
    <property type="match status" value="1"/>
</dbReference>
<dbReference type="InterPro" id="IPR003594">
    <property type="entry name" value="HATPase_dom"/>
</dbReference>
<keyword evidence="17" id="KW-1185">Reference proteome</keyword>
<dbReference type="PROSITE" id="PS50109">
    <property type="entry name" value="HIS_KIN"/>
    <property type="match status" value="1"/>
</dbReference>
<keyword evidence="7" id="KW-0547">Nucleotide-binding</keyword>
<dbReference type="OrthoDB" id="9809766at2"/>
<comment type="catalytic activity">
    <reaction evidence="1">
        <text>ATP + protein L-histidine = ADP + protein N-phospho-L-histidine.</text>
        <dbReference type="EC" id="2.7.13.3"/>
    </reaction>
</comment>
<dbReference type="GO" id="GO:0005524">
    <property type="term" value="F:ATP binding"/>
    <property type="evidence" value="ECO:0007669"/>
    <property type="project" value="UniProtKB-KW"/>
</dbReference>
<gene>
    <name evidence="16" type="ORF">SUH3_16180</name>
</gene>
<keyword evidence="12 13" id="KW-0472">Membrane</keyword>
<evidence type="ECO:0000256" key="3">
    <source>
        <dbReference type="ARBA" id="ARBA00012438"/>
    </source>
</evidence>
<evidence type="ECO:0000256" key="10">
    <source>
        <dbReference type="ARBA" id="ARBA00022989"/>
    </source>
</evidence>
<dbReference type="InterPro" id="IPR050428">
    <property type="entry name" value="TCS_sensor_his_kinase"/>
</dbReference>
<dbReference type="Gene3D" id="3.30.565.10">
    <property type="entry name" value="Histidine kinase-like ATPase, C-terminal domain"/>
    <property type="match status" value="1"/>
</dbReference>
<keyword evidence="10 13" id="KW-1133">Transmembrane helix</keyword>
<dbReference type="EC" id="2.7.13.3" evidence="3"/>
<dbReference type="SMART" id="SM00388">
    <property type="entry name" value="HisKA"/>
    <property type="match status" value="1"/>
</dbReference>
<evidence type="ECO:0000256" key="6">
    <source>
        <dbReference type="ARBA" id="ARBA00022692"/>
    </source>
</evidence>
<evidence type="ECO:0000256" key="4">
    <source>
        <dbReference type="ARBA" id="ARBA00022553"/>
    </source>
</evidence>
<feature type="domain" description="HAMP" evidence="15">
    <location>
        <begin position="180"/>
        <end position="232"/>
    </location>
</feature>
<comment type="caution">
    <text evidence="16">The sequence shown here is derived from an EMBL/GenBank/DDBJ whole genome shotgun (WGS) entry which is preliminary data.</text>
</comment>
<evidence type="ECO:0000256" key="2">
    <source>
        <dbReference type="ARBA" id="ARBA00004141"/>
    </source>
</evidence>
<keyword evidence="5" id="KW-0808">Transferase</keyword>
<evidence type="ECO:0000256" key="9">
    <source>
        <dbReference type="ARBA" id="ARBA00022840"/>
    </source>
</evidence>
<name>A0A073IW62_9RHOB</name>
<dbReference type="InterPro" id="IPR005467">
    <property type="entry name" value="His_kinase_dom"/>
</dbReference>
<evidence type="ECO:0000313" key="17">
    <source>
        <dbReference type="Proteomes" id="UP000027746"/>
    </source>
</evidence>
<dbReference type="InterPro" id="IPR036890">
    <property type="entry name" value="HATPase_C_sf"/>
</dbReference>
<dbReference type="PRINTS" id="PR00344">
    <property type="entry name" value="BCTRLSENSOR"/>
</dbReference>
<keyword evidence="9" id="KW-0067">ATP-binding</keyword>
<dbReference type="InterPro" id="IPR003661">
    <property type="entry name" value="HisK_dim/P_dom"/>
</dbReference>
<dbReference type="CDD" id="cd00075">
    <property type="entry name" value="HATPase"/>
    <property type="match status" value="1"/>
</dbReference>
<dbReference type="InterPro" id="IPR004358">
    <property type="entry name" value="Sig_transdc_His_kin-like_C"/>
</dbReference>
<dbReference type="Pfam" id="PF00512">
    <property type="entry name" value="HisKA"/>
    <property type="match status" value="1"/>
</dbReference>
<dbReference type="SMART" id="SM00387">
    <property type="entry name" value="HATPase_c"/>
    <property type="match status" value="1"/>
</dbReference>
<dbReference type="Proteomes" id="UP000027746">
    <property type="component" value="Unassembled WGS sequence"/>
</dbReference>
<proteinExistence type="predicted"/>
<dbReference type="PANTHER" id="PTHR45436:SF14">
    <property type="entry name" value="SENSOR PROTEIN QSEC"/>
    <property type="match status" value="1"/>
</dbReference>
<evidence type="ECO:0000256" key="11">
    <source>
        <dbReference type="ARBA" id="ARBA00023012"/>
    </source>
</evidence>
<dbReference type="InterPro" id="IPR036097">
    <property type="entry name" value="HisK_dim/P_sf"/>
</dbReference>
<comment type="subcellular location">
    <subcellularLocation>
        <location evidence="2">Membrane</location>
        <topology evidence="2">Multi-pass membrane protein</topology>
    </subcellularLocation>
</comment>
<keyword evidence="11" id="KW-0902">Two-component regulatory system</keyword>
<evidence type="ECO:0000256" key="13">
    <source>
        <dbReference type="SAM" id="Phobius"/>
    </source>
</evidence>
<reference evidence="16 17" key="1">
    <citation type="submission" date="2014-01" db="EMBL/GenBank/DDBJ databases">
        <title>Sulfitobacter sp. H3 (MCCC 1A00686) Genome Sequencing.</title>
        <authorList>
            <person name="Lai Q."/>
            <person name="Hong Z."/>
        </authorList>
    </citation>
    <scope>NUCLEOTIDE SEQUENCE [LARGE SCALE GENOMIC DNA]</scope>
    <source>
        <strain evidence="16 17">H3</strain>
    </source>
</reference>
<keyword evidence="4" id="KW-0597">Phosphoprotein</keyword>
<dbReference type="SUPFAM" id="SSF47384">
    <property type="entry name" value="Homodimeric domain of signal transducing histidine kinase"/>
    <property type="match status" value="1"/>
</dbReference>
<dbReference type="InterPro" id="IPR013727">
    <property type="entry name" value="2CSK_N"/>
</dbReference>
<feature type="transmembrane region" description="Helical" evidence="13">
    <location>
        <begin position="6"/>
        <end position="27"/>
    </location>
</feature>
<evidence type="ECO:0000256" key="8">
    <source>
        <dbReference type="ARBA" id="ARBA00022777"/>
    </source>
</evidence>
<dbReference type="PROSITE" id="PS50885">
    <property type="entry name" value="HAMP"/>
    <property type="match status" value="1"/>
</dbReference>
<dbReference type="GeneID" id="68872281"/>